<dbReference type="InterPro" id="IPR000835">
    <property type="entry name" value="HTH_MarR-typ"/>
</dbReference>
<dbReference type="OrthoDB" id="3523179at2"/>
<evidence type="ECO:0000313" key="4">
    <source>
        <dbReference type="Proteomes" id="UP000253303"/>
    </source>
</evidence>
<dbReference type="Proteomes" id="UP000253303">
    <property type="component" value="Unassembled WGS sequence"/>
</dbReference>
<keyword evidence="4" id="KW-1185">Reference proteome</keyword>
<evidence type="ECO:0000313" key="3">
    <source>
        <dbReference type="EMBL" id="RBQ19138.1"/>
    </source>
</evidence>
<dbReference type="SUPFAM" id="SSF53067">
    <property type="entry name" value="Actin-like ATPase domain"/>
    <property type="match status" value="1"/>
</dbReference>
<evidence type="ECO:0000256" key="1">
    <source>
        <dbReference type="ARBA" id="ARBA00006479"/>
    </source>
</evidence>
<dbReference type="InterPro" id="IPR036390">
    <property type="entry name" value="WH_DNA-bd_sf"/>
</dbReference>
<dbReference type="InterPro" id="IPR043129">
    <property type="entry name" value="ATPase_NBD"/>
</dbReference>
<proteinExistence type="inferred from homology"/>
<organism evidence="3 4">
    <name type="scientific">Spongiactinospora rosea</name>
    <dbReference type="NCBI Taxonomy" id="2248750"/>
    <lineage>
        <taxon>Bacteria</taxon>
        <taxon>Bacillati</taxon>
        <taxon>Actinomycetota</taxon>
        <taxon>Actinomycetes</taxon>
        <taxon>Streptosporangiales</taxon>
        <taxon>Streptosporangiaceae</taxon>
        <taxon>Spongiactinospora</taxon>
    </lineage>
</organism>
<dbReference type="SUPFAM" id="SSF46785">
    <property type="entry name" value="Winged helix' DNA-binding domain"/>
    <property type="match status" value="1"/>
</dbReference>
<dbReference type="Pfam" id="PF12802">
    <property type="entry name" value="MarR_2"/>
    <property type="match status" value="1"/>
</dbReference>
<dbReference type="CDD" id="cd23763">
    <property type="entry name" value="ASKHA_ATPase_ROK"/>
    <property type="match status" value="1"/>
</dbReference>
<dbReference type="RefSeq" id="WP_113981199.1">
    <property type="nucleotide sequence ID" value="NZ_QMEY01000005.1"/>
</dbReference>
<dbReference type="PANTHER" id="PTHR18964">
    <property type="entry name" value="ROK (REPRESSOR, ORF, KINASE) FAMILY"/>
    <property type="match status" value="1"/>
</dbReference>
<dbReference type="Pfam" id="PF00480">
    <property type="entry name" value="ROK"/>
    <property type="match status" value="1"/>
</dbReference>
<accession>A0A366LYU7</accession>
<dbReference type="Gene3D" id="3.30.420.40">
    <property type="match status" value="2"/>
</dbReference>
<dbReference type="GO" id="GO:0003700">
    <property type="term" value="F:DNA-binding transcription factor activity"/>
    <property type="evidence" value="ECO:0007669"/>
    <property type="project" value="InterPro"/>
</dbReference>
<gene>
    <name evidence="3" type="ORF">DP939_14375</name>
</gene>
<dbReference type="PANTHER" id="PTHR18964:SF149">
    <property type="entry name" value="BIFUNCTIONAL UDP-N-ACETYLGLUCOSAMINE 2-EPIMERASE_N-ACETYLMANNOSAMINE KINASE"/>
    <property type="match status" value="1"/>
</dbReference>
<dbReference type="EMBL" id="QMEY01000005">
    <property type="protein sequence ID" value="RBQ19138.1"/>
    <property type="molecule type" value="Genomic_DNA"/>
</dbReference>
<dbReference type="Gene3D" id="1.10.10.10">
    <property type="entry name" value="Winged helix-like DNA-binding domain superfamily/Winged helix DNA-binding domain"/>
    <property type="match status" value="1"/>
</dbReference>
<sequence>MRSVELPPTQRHVLSHTLGHGSTTRPRLLTATGLSKPSVNDAVGSLEKAGYVRRNGRHVPVTGKPAVLFEAGGEVGWVLGIDLGSSHVDLMAVDLAGAESTHVSVAEPGPAGAARRRELSPATVERAAGLLAEWCERPDRRGRLRSVTIAVPQIIDAGRRQVSPADAGREQGALAALLGTLAAHYDGPVRLENNVNCSAVAEMRIGAGAEVPSLAYLQLGVGVGAGIITEGRLVRGAHGAAGELSRLPFPWAEGAGQVSRHAMEERLAASRLVDSYRSRAGSAADATVGEVVKAILADVAAGSAEAKAVLDEYVRDVARACVALAAVVDPDLVVIGGEIGDAPEVVTAVQAAARPLHEFVAVSGSVVGALATVLGAVILGLEEAHAELLGEYAVHAGPAIDRLRGRPRQPWSGQHAG</sequence>
<name>A0A366LYU7_9ACTN</name>
<protein>
    <recommendedName>
        <fullName evidence="2">HTH marR-type domain-containing protein</fullName>
    </recommendedName>
</protein>
<comment type="similarity">
    <text evidence="1">Belongs to the ROK (NagC/XylR) family.</text>
</comment>
<dbReference type="InterPro" id="IPR000600">
    <property type="entry name" value="ROK"/>
</dbReference>
<evidence type="ECO:0000259" key="2">
    <source>
        <dbReference type="Pfam" id="PF12802"/>
    </source>
</evidence>
<comment type="caution">
    <text evidence="3">The sequence shown here is derived from an EMBL/GenBank/DDBJ whole genome shotgun (WGS) entry which is preliminary data.</text>
</comment>
<dbReference type="AlphaFoldDB" id="A0A366LYU7"/>
<feature type="domain" description="HTH marR-type" evidence="2">
    <location>
        <begin position="6"/>
        <end position="54"/>
    </location>
</feature>
<dbReference type="InterPro" id="IPR036388">
    <property type="entry name" value="WH-like_DNA-bd_sf"/>
</dbReference>
<reference evidence="3 4" key="1">
    <citation type="submission" date="2018-06" db="EMBL/GenBank/DDBJ databases">
        <title>Sphaerisporangium craniellae sp. nov., isolated from a marine sponge in the South China Sea.</title>
        <authorList>
            <person name="Li L."/>
        </authorList>
    </citation>
    <scope>NUCLEOTIDE SEQUENCE [LARGE SCALE GENOMIC DNA]</scope>
    <source>
        <strain evidence="3 4">LHW63015</strain>
    </source>
</reference>